<gene>
    <name evidence="2" type="ORF">JNB71_21335</name>
</gene>
<keyword evidence="3" id="KW-1185">Reference proteome</keyword>
<dbReference type="InterPro" id="IPR007506">
    <property type="entry name" value="PMDh-L-like_dom"/>
</dbReference>
<dbReference type="Pfam" id="PF04412">
    <property type="entry name" value="AcnX"/>
    <property type="match status" value="1"/>
</dbReference>
<evidence type="ECO:0000259" key="1">
    <source>
        <dbReference type="Pfam" id="PF04412"/>
    </source>
</evidence>
<feature type="domain" description="Phosphomevalonate dehydratase large subunit-like" evidence="1">
    <location>
        <begin position="33"/>
        <end position="98"/>
    </location>
</feature>
<name>A0ABS7HG15_9HYPH</name>
<comment type="caution">
    <text evidence="2">The sequence shown here is derived from an EMBL/GenBank/DDBJ whole genome shotgun (WGS) entry which is preliminary data.</text>
</comment>
<accession>A0ABS7HG15</accession>
<dbReference type="EMBL" id="JAEUAO010000006">
    <property type="protein sequence ID" value="MBW9065854.1"/>
    <property type="molecule type" value="Genomic_DNA"/>
</dbReference>
<evidence type="ECO:0000313" key="2">
    <source>
        <dbReference type="EMBL" id="MBW9065854.1"/>
    </source>
</evidence>
<sequence length="137" mass="15460">MYTQIGSFNWSCLPRQTGRFSTKARAYAHLQPRRRSVLPAPARVGSCQQDEGTFRRLHDGGVQVLPDLCWCSICERVFPTRTRAVMTNSGKYARCGPDGRAFWQSCRSLEASINGRVAARTPLWLSSYVKGKSFGRR</sequence>
<proteinExistence type="predicted"/>
<organism evidence="2 3">
    <name type="scientific">Rhizobium herbae</name>
    <dbReference type="NCBI Taxonomy" id="508661"/>
    <lineage>
        <taxon>Bacteria</taxon>
        <taxon>Pseudomonadati</taxon>
        <taxon>Pseudomonadota</taxon>
        <taxon>Alphaproteobacteria</taxon>
        <taxon>Hyphomicrobiales</taxon>
        <taxon>Rhizobiaceae</taxon>
        <taxon>Rhizobium/Agrobacterium group</taxon>
        <taxon>Rhizobium</taxon>
    </lineage>
</organism>
<reference evidence="2 3" key="1">
    <citation type="journal article" date="2021" name="MBio">
        <title>Poor Competitiveness of Bradyrhizobium in Pigeon Pea Root Colonization in Indian Soils.</title>
        <authorList>
            <person name="Chalasani D."/>
            <person name="Basu A."/>
            <person name="Pullabhotla S.V.S.R.N."/>
            <person name="Jorrin B."/>
            <person name="Neal A.L."/>
            <person name="Poole P.S."/>
            <person name="Podile A.R."/>
            <person name="Tkacz A."/>
        </authorList>
    </citation>
    <scope>NUCLEOTIDE SEQUENCE [LARGE SCALE GENOMIC DNA]</scope>
    <source>
        <strain evidence="2 3">HU44</strain>
    </source>
</reference>
<protein>
    <submittedName>
        <fullName evidence="2">DUF521 domain-containing protein</fullName>
    </submittedName>
</protein>
<evidence type="ECO:0000313" key="3">
    <source>
        <dbReference type="Proteomes" id="UP000757604"/>
    </source>
</evidence>
<dbReference type="Proteomes" id="UP000757604">
    <property type="component" value="Unassembled WGS sequence"/>
</dbReference>